<dbReference type="Proteomes" id="UP000648075">
    <property type="component" value="Unassembled WGS sequence"/>
</dbReference>
<name>A0A918PDM1_9SPHN</name>
<evidence type="ECO:0000313" key="3">
    <source>
        <dbReference type="Proteomes" id="UP000648075"/>
    </source>
</evidence>
<protein>
    <submittedName>
        <fullName evidence="2">Uncharacterized protein</fullName>
    </submittedName>
</protein>
<accession>A0A918PDM1</accession>
<proteinExistence type="predicted"/>
<keyword evidence="3" id="KW-1185">Reference proteome</keyword>
<dbReference type="EMBL" id="BMZA01000003">
    <property type="protein sequence ID" value="GGZ00159.1"/>
    <property type="molecule type" value="Genomic_DNA"/>
</dbReference>
<sequence length="114" mass="11796">MTKPTPQDIAPEGPMDREIGEVLPPSGAAPDWESLRSRLFATRHIQGQADAGDAPDGALRLPGSGSFASDAASAMTTYGNFSMFVNPSASSNLKSADAKRAPVAGRHTTGGRGR</sequence>
<feature type="region of interest" description="Disordered" evidence="1">
    <location>
        <begin position="89"/>
        <end position="114"/>
    </location>
</feature>
<organism evidence="2 3">
    <name type="scientific">Novosphingobium colocasiae</name>
    <dbReference type="NCBI Taxonomy" id="1256513"/>
    <lineage>
        <taxon>Bacteria</taxon>
        <taxon>Pseudomonadati</taxon>
        <taxon>Pseudomonadota</taxon>
        <taxon>Alphaproteobacteria</taxon>
        <taxon>Sphingomonadales</taxon>
        <taxon>Sphingomonadaceae</taxon>
        <taxon>Novosphingobium</taxon>
    </lineage>
</organism>
<reference evidence="2" key="2">
    <citation type="submission" date="2020-09" db="EMBL/GenBank/DDBJ databases">
        <authorList>
            <person name="Sun Q."/>
            <person name="Kim S."/>
        </authorList>
    </citation>
    <scope>NUCLEOTIDE SEQUENCE</scope>
    <source>
        <strain evidence="2">KCTC 32255</strain>
    </source>
</reference>
<reference evidence="2" key="1">
    <citation type="journal article" date="2014" name="Int. J. Syst. Evol. Microbiol.">
        <title>Complete genome sequence of Corynebacterium casei LMG S-19264T (=DSM 44701T), isolated from a smear-ripened cheese.</title>
        <authorList>
            <consortium name="US DOE Joint Genome Institute (JGI-PGF)"/>
            <person name="Walter F."/>
            <person name="Albersmeier A."/>
            <person name="Kalinowski J."/>
            <person name="Ruckert C."/>
        </authorList>
    </citation>
    <scope>NUCLEOTIDE SEQUENCE</scope>
    <source>
        <strain evidence="2">KCTC 32255</strain>
    </source>
</reference>
<evidence type="ECO:0000256" key="1">
    <source>
        <dbReference type="SAM" id="MobiDB-lite"/>
    </source>
</evidence>
<evidence type="ECO:0000313" key="2">
    <source>
        <dbReference type="EMBL" id="GGZ00159.1"/>
    </source>
</evidence>
<dbReference type="RefSeq" id="WP_229813870.1">
    <property type="nucleotide sequence ID" value="NZ_BMZA01000003.1"/>
</dbReference>
<gene>
    <name evidence="2" type="ORF">GCM10011614_13970</name>
</gene>
<dbReference type="AlphaFoldDB" id="A0A918PDM1"/>
<feature type="region of interest" description="Disordered" evidence="1">
    <location>
        <begin position="1"/>
        <end position="30"/>
    </location>
</feature>
<comment type="caution">
    <text evidence="2">The sequence shown here is derived from an EMBL/GenBank/DDBJ whole genome shotgun (WGS) entry which is preliminary data.</text>
</comment>